<dbReference type="EMBL" id="SNYN01000016">
    <property type="protein sequence ID" value="TDQ49239.1"/>
    <property type="molecule type" value="Genomic_DNA"/>
</dbReference>
<organism evidence="3 4">
    <name type="scientific">Actinorugispora endophytica</name>
    <dbReference type="NCBI Taxonomy" id="1605990"/>
    <lineage>
        <taxon>Bacteria</taxon>
        <taxon>Bacillati</taxon>
        <taxon>Actinomycetota</taxon>
        <taxon>Actinomycetes</taxon>
        <taxon>Streptosporangiales</taxon>
        <taxon>Nocardiopsidaceae</taxon>
        <taxon>Actinorugispora</taxon>
    </lineage>
</organism>
<evidence type="ECO:0000313" key="4">
    <source>
        <dbReference type="Proteomes" id="UP000295281"/>
    </source>
</evidence>
<proteinExistence type="predicted"/>
<keyword evidence="2" id="KW-0472">Membrane</keyword>
<reference evidence="3 4" key="1">
    <citation type="submission" date="2019-03" db="EMBL/GenBank/DDBJ databases">
        <title>Genomic Encyclopedia of Type Strains, Phase IV (KMG-IV): sequencing the most valuable type-strain genomes for metagenomic binning, comparative biology and taxonomic classification.</title>
        <authorList>
            <person name="Goeker M."/>
        </authorList>
    </citation>
    <scope>NUCLEOTIDE SEQUENCE [LARGE SCALE GENOMIC DNA]</scope>
    <source>
        <strain evidence="3 4">DSM 46770</strain>
    </source>
</reference>
<keyword evidence="2" id="KW-0812">Transmembrane</keyword>
<dbReference type="Proteomes" id="UP000295281">
    <property type="component" value="Unassembled WGS sequence"/>
</dbReference>
<accession>A0A4R6UTN5</accession>
<name>A0A4R6UTN5_9ACTN</name>
<evidence type="ECO:0000256" key="2">
    <source>
        <dbReference type="SAM" id="Phobius"/>
    </source>
</evidence>
<evidence type="ECO:0000313" key="3">
    <source>
        <dbReference type="EMBL" id="TDQ49239.1"/>
    </source>
</evidence>
<gene>
    <name evidence="3" type="ORF">EV190_11635</name>
</gene>
<sequence length="446" mass="46992">MAPQQGDAGGSLTEYVAVVVLVSAVVAAVLLLALPNPVSEGIQRAICMALALEDCGADPDDVAADEDYEPERCLQTRLTDVSGYQVEVVLTLGEEFSFITETYSNGETRLTLVDNSKLEASLGAGANVNVGKVFQLGAEISVGGGVSLPNGSTWVFDDPEEAAGFADDLRTQQKIELTKSVSPIIGWGVEQIWGPDLPEPDITRRAVETSVSAQAMAGLKLGRDRDDEAEGEPSTGGIDGWSVNPKLLIEGGVGVQSVLGQSSDSRDGSTITTYELGGTAHINANWVVDKRRPAAGRTGTMSVVRDEDGGITRLILSQAQATGLTSTVTTTSVTVETPEEQAMVEDWLGLVAADQVIPLTWDSMAPTELGDDPSPFERWLFDNGRTSRVHYDNENNVYDVSAGAKLGVSLGLGGTWGGESMAVNGAEYLGAPSDGVREYVPYDTCA</sequence>
<keyword evidence="2" id="KW-1133">Transmembrane helix</keyword>
<evidence type="ECO:0000256" key="1">
    <source>
        <dbReference type="SAM" id="MobiDB-lite"/>
    </source>
</evidence>
<comment type="caution">
    <text evidence="3">The sequence shown here is derived from an EMBL/GenBank/DDBJ whole genome shotgun (WGS) entry which is preliminary data.</text>
</comment>
<feature type="region of interest" description="Disordered" evidence="1">
    <location>
        <begin position="222"/>
        <end position="242"/>
    </location>
</feature>
<keyword evidence="4" id="KW-1185">Reference proteome</keyword>
<dbReference type="AlphaFoldDB" id="A0A4R6UTN5"/>
<feature type="transmembrane region" description="Helical" evidence="2">
    <location>
        <begin position="15"/>
        <end position="34"/>
    </location>
</feature>
<protein>
    <submittedName>
        <fullName evidence="3">Uncharacterized protein</fullName>
    </submittedName>
</protein>
<dbReference type="RefSeq" id="WP_133742512.1">
    <property type="nucleotide sequence ID" value="NZ_SNYN01000016.1"/>
</dbReference>
<dbReference type="OrthoDB" id="3455227at2"/>